<evidence type="ECO:0000256" key="4">
    <source>
        <dbReference type="ARBA" id="ARBA00022840"/>
    </source>
</evidence>
<accession>A0A5M6D6V4</accession>
<keyword evidence="2" id="KW-0813">Transport</keyword>
<dbReference type="Gene3D" id="3.40.50.300">
    <property type="entry name" value="P-loop containing nucleotide triphosphate hydrolases"/>
    <property type="match status" value="1"/>
</dbReference>
<comment type="caution">
    <text evidence="7">The sequence shown here is derived from an EMBL/GenBank/DDBJ whole genome shotgun (WGS) entry which is preliminary data.</text>
</comment>
<evidence type="ECO:0000313" key="7">
    <source>
        <dbReference type="EMBL" id="KAA5541569.1"/>
    </source>
</evidence>
<reference evidence="7 8" key="1">
    <citation type="submission" date="2019-08" db="EMBL/GenBank/DDBJ databases">
        <authorList>
            <person name="Dhanesh K."/>
            <person name="Kumar G."/>
            <person name="Sasikala C."/>
            <person name="Venkata Ramana C."/>
        </authorList>
    </citation>
    <scope>NUCLEOTIDE SEQUENCE [LARGE SCALE GENOMIC DNA]</scope>
    <source>
        <strain evidence="7 8">JC645</strain>
    </source>
</reference>
<keyword evidence="8" id="KW-1185">Reference proteome</keyword>
<dbReference type="PANTHER" id="PTHR43335">
    <property type="entry name" value="ABC TRANSPORTER, ATP-BINDING PROTEIN"/>
    <property type="match status" value="1"/>
</dbReference>
<evidence type="ECO:0000259" key="6">
    <source>
        <dbReference type="PROSITE" id="PS50893"/>
    </source>
</evidence>
<sequence length="353" mass="38938">MSGVVETPVSNTQDRPAEDPIVLCRGLSKSYGEFRALIDCTLEVRPGDIFGLLGPNGAGKTTLIRSLLGFLRTTAGRAVVCGHDPAEDSVEVRRNVAYLPGDARLPRHLRGHGVLRFFSQLHPRGNLQRSLELADALELDTSRRVGMMSTGMRQKLALAIVLAPSTPLMILDEPTANLDPTVRATVLDLVREANAQGRTVILSSHVLSEIEETCNRVAFLRRGVLAHQLEMDDLFQRHRVWGELRDQHRPDDGTLSAMVPEELRQAVEVHSVSTTARNGVYPIRIDIAGDLAKLLPWITSLQLQRIRIEPLGLRAVYDSVHRDTLRFPREAPESLMHPTASGSQDSAAREASV</sequence>
<dbReference type="GO" id="GO:0016887">
    <property type="term" value="F:ATP hydrolysis activity"/>
    <property type="evidence" value="ECO:0007669"/>
    <property type="project" value="InterPro"/>
</dbReference>
<dbReference type="SUPFAM" id="SSF52540">
    <property type="entry name" value="P-loop containing nucleoside triphosphate hydrolases"/>
    <property type="match status" value="1"/>
</dbReference>
<feature type="region of interest" description="Disordered" evidence="5">
    <location>
        <begin position="328"/>
        <end position="353"/>
    </location>
</feature>
<proteinExistence type="inferred from homology"/>
<name>A0A5M6D6V4_9BACT</name>
<dbReference type="AlphaFoldDB" id="A0A5M6D6V4"/>
<dbReference type="InterPro" id="IPR003439">
    <property type="entry name" value="ABC_transporter-like_ATP-bd"/>
</dbReference>
<dbReference type="Pfam" id="PF00005">
    <property type="entry name" value="ABC_tran"/>
    <property type="match status" value="1"/>
</dbReference>
<evidence type="ECO:0000256" key="2">
    <source>
        <dbReference type="ARBA" id="ARBA00022448"/>
    </source>
</evidence>
<evidence type="ECO:0000256" key="1">
    <source>
        <dbReference type="ARBA" id="ARBA00005417"/>
    </source>
</evidence>
<evidence type="ECO:0000313" key="8">
    <source>
        <dbReference type="Proteomes" id="UP000324479"/>
    </source>
</evidence>
<dbReference type="SMART" id="SM00382">
    <property type="entry name" value="AAA"/>
    <property type="match status" value="1"/>
</dbReference>
<organism evidence="7 8">
    <name type="scientific">Roseiconus nitratireducens</name>
    <dbReference type="NCBI Taxonomy" id="2605748"/>
    <lineage>
        <taxon>Bacteria</taxon>
        <taxon>Pseudomonadati</taxon>
        <taxon>Planctomycetota</taxon>
        <taxon>Planctomycetia</taxon>
        <taxon>Pirellulales</taxon>
        <taxon>Pirellulaceae</taxon>
        <taxon>Roseiconus</taxon>
    </lineage>
</organism>
<comment type="similarity">
    <text evidence="1">Belongs to the ABC transporter superfamily.</text>
</comment>
<keyword evidence="4 7" id="KW-0067">ATP-binding</keyword>
<dbReference type="EMBL" id="VWOX01000010">
    <property type="protein sequence ID" value="KAA5541569.1"/>
    <property type="molecule type" value="Genomic_DNA"/>
</dbReference>
<evidence type="ECO:0000256" key="3">
    <source>
        <dbReference type="ARBA" id="ARBA00022741"/>
    </source>
</evidence>
<dbReference type="InterPro" id="IPR003593">
    <property type="entry name" value="AAA+_ATPase"/>
</dbReference>
<feature type="domain" description="ABC transporter" evidence="6">
    <location>
        <begin position="22"/>
        <end position="247"/>
    </location>
</feature>
<dbReference type="GO" id="GO:0005524">
    <property type="term" value="F:ATP binding"/>
    <property type="evidence" value="ECO:0007669"/>
    <property type="project" value="UniProtKB-KW"/>
</dbReference>
<gene>
    <name evidence="7" type="ORF">FYK55_18140</name>
</gene>
<evidence type="ECO:0000256" key="5">
    <source>
        <dbReference type="SAM" id="MobiDB-lite"/>
    </source>
</evidence>
<dbReference type="PROSITE" id="PS50893">
    <property type="entry name" value="ABC_TRANSPORTER_2"/>
    <property type="match status" value="1"/>
</dbReference>
<keyword evidence="3" id="KW-0547">Nucleotide-binding</keyword>
<dbReference type="PANTHER" id="PTHR43335:SF4">
    <property type="entry name" value="ABC TRANSPORTER, ATP-BINDING PROTEIN"/>
    <property type="match status" value="1"/>
</dbReference>
<dbReference type="InterPro" id="IPR027417">
    <property type="entry name" value="P-loop_NTPase"/>
</dbReference>
<protein>
    <submittedName>
        <fullName evidence="7">ATP-binding cassette domain-containing protein</fullName>
    </submittedName>
</protein>
<dbReference type="CDD" id="cd03230">
    <property type="entry name" value="ABC_DR_subfamily_A"/>
    <property type="match status" value="1"/>
</dbReference>
<dbReference type="Proteomes" id="UP000324479">
    <property type="component" value="Unassembled WGS sequence"/>
</dbReference>